<dbReference type="RefSeq" id="WP_231485207.1">
    <property type="nucleotide sequence ID" value="NZ_BAAAZO010000002.1"/>
</dbReference>
<keyword evidence="1" id="KW-0472">Membrane</keyword>
<name>A0ABP6ZCB1_9ACTN</name>
<dbReference type="EMBL" id="BAAAZO010000002">
    <property type="protein sequence ID" value="GAA3601834.1"/>
    <property type="molecule type" value="Genomic_DNA"/>
</dbReference>
<comment type="caution">
    <text evidence="2">The sequence shown here is derived from an EMBL/GenBank/DDBJ whole genome shotgun (WGS) entry which is preliminary data.</text>
</comment>
<organism evidence="2 3">
    <name type="scientific">Kineosporia mesophila</name>
    <dbReference type="NCBI Taxonomy" id="566012"/>
    <lineage>
        <taxon>Bacteria</taxon>
        <taxon>Bacillati</taxon>
        <taxon>Actinomycetota</taxon>
        <taxon>Actinomycetes</taxon>
        <taxon>Kineosporiales</taxon>
        <taxon>Kineosporiaceae</taxon>
        <taxon>Kineosporia</taxon>
    </lineage>
</organism>
<proteinExistence type="predicted"/>
<accession>A0ABP6ZCB1</accession>
<evidence type="ECO:0000313" key="2">
    <source>
        <dbReference type="EMBL" id="GAA3601834.1"/>
    </source>
</evidence>
<keyword evidence="3" id="KW-1185">Reference proteome</keyword>
<evidence type="ECO:0000313" key="3">
    <source>
        <dbReference type="Proteomes" id="UP001501074"/>
    </source>
</evidence>
<sequence length="334" mass="36600">MRSPAALFPEAGPQLLEEIMSSPDVRSGTPGGRRASGWWWVGVITAAVVAVAVALLVFVHRDDENSGSADPVAVELPQEAVATDGNPHLFMKDDQWRLTSLSQDDERSGSQVFTLAGRTVTITWYPSRVADLVLSGRRADLREQDPLTIFGRRATVLEDALNQEVLFTSGSAFITVRVHGVRDRGAFTAVLSELQVLEPARWEDSLGPDVVRPERSPEVAGQMLSDVPVPDDFDTSTLTTRFSEDRITFGGRVLGSVGCAWLGQYTRAYADQDEKRMARVYKALSGYRQWSLQREISARAEAPDSGILLLSGQVGTRQDASEYVDLLGCDPDEM</sequence>
<dbReference type="Proteomes" id="UP001501074">
    <property type="component" value="Unassembled WGS sequence"/>
</dbReference>
<keyword evidence="1" id="KW-1133">Transmembrane helix</keyword>
<protein>
    <submittedName>
        <fullName evidence="2">Uncharacterized protein</fullName>
    </submittedName>
</protein>
<keyword evidence="1" id="KW-0812">Transmembrane</keyword>
<feature type="transmembrane region" description="Helical" evidence="1">
    <location>
        <begin position="37"/>
        <end position="59"/>
    </location>
</feature>
<evidence type="ECO:0000256" key="1">
    <source>
        <dbReference type="SAM" id="Phobius"/>
    </source>
</evidence>
<gene>
    <name evidence="2" type="ORF">GCM10022223_16970</name>
</gene>
<reference evidence="3" key="1">
    <citation type="journal article" date="2019" name="Int. J. Syst. Evol. Microbiol.">
        <title>The Global Catalogue of Microorganisms (GCM) 10K type strain sequencing project: providing services to taxonomists for standard genome sequencing and annotation.</title>
        <authorList>
            <consortium name="The Broad Institute Genomics Platform"/>
            <consortium name="The Broad Institute Genome Sequencing Center for Infectious Disease"/>
            <person name="Wu L."/>
            <person name="Ma J."/>
        </authorList>
    </citation>
    <scope>NUCLEOTIDE SEQUENCE [LARGE SCALE GENOMIC DNA]</scope>
    <source>
        <strain evidence="3">JCM 16902</strain>
    </source>
</reference>